<reference evidence="1 2" key="1">
    <citation type="submission" date="2020-06" db="EMBL/GenBank/DDBJ databases">
        <authorList>
            <person name="Li R."/>
            <person name="Bekaert M."/>
        </authorList>
    </citation>
    <scope>NUCLEOTIDE SEQUENCE [LARGE SCALE GENOMIC DNA]</scope>
    <source>
        <strain evidence="2">wild</strain>
    </source>
</reference>
<proteinExistence type="predicted"/>
<evidence type="ECO:0000313" key="1">
    <source>
        <dbReference type="EMBL" id="CAC5417025.1"/>
    </source>
</evidence>
<name>A0A6J8EBR5_MYTCO</name>
<protein>
    <submittedName>
        <fullName evidence="1">Uncharacterized protein</fullName>
    </submittedName>
</protein>
<keyword evidence="2" id="KW-1185">Reference proteome</keyword>
<evidence type="ECO:0000313" key="2">
    <source>
        <dbReference type="Proteomes" id="UP000507470"/>
    </source>
</evidence>
<dbReference type="OrthoDB" id="6079589at2759"/>
<organism evidence="1 2">
    <name type="scientific">Mytilus coruscus</name>
    <name type="common">Sea mussel</name>
    <dbReference type="NCBI Taxonomy" id="42192"/>
    <lineage>
        <taxon>Eukaryota</taxon>
        <taxon>Metazoa</taxon>
        <taxon>Spiralia</taxon>
        <taxon>Lophotrochozoa</taxon>
        <taxon>Mollusca</taxon>
        <taxon>Bivalvia</taxon>
        <taxon>Autobranchia</taxon>
        <taxon>Pteriomorphia</taxon>
        <taxon>Mytilida</taxon>
        <taxon>Mytiloidea</taxon>
        <taxon>Mytilidae</taxon>
        <taxon>Mytilinae</taxon>
        <taxon>Mytilus</taxon>
    </lineage>
</organism>
<dbReference type="AlphaFoldDB" id="A0A6J8EBR5"/>
<dbReference type="EMBL" id="CACVKT020008726">
    <property type="protein sequence ID" value="CAC5417025.1"/>
    <property type="molecule type" value="Genomic_DNA"/>
</dbReference>
<accession>A0A6J8EBR5</accession>
<sequence>MPILSKQIIETLVPIIQTEVKKCVMDEMEPLLHKIDSQNKTIEKQQQQITMQFIQLSALQSTTKDQVTSNKERDNDVNFLYNRVAELEDRLEIQEQYSRRTSLRFNNIPIPVDQLSGEGMGGCMCKRAWKAACVREHGRLHVLESMGGCMCKRAWEAACVREAWEAHCKRSWKAACVREHGRLHV</sequence>
<dbReference type="Proteomes" id="UP000507470">
    <property type="component" value="Unassembled WGS sequence"/>
</dbReference>
<gene>
    <name evidence="1" type="ORF">MCOR_49581</name>
</gene>